<dbReference type="GO" id="GO:0006338">
    <property type="term" value="P:chromatin remodeling"/>
    <property type="evidence" value="ECO:0007669"/>
    <property type="project" value="InterPro"/>
</dbReference>
<dbReference type="PROSITE" id="PS50827">
    <property type="entry name" value="DDT"/>
    <property type="match status" value="1"/>
</dbReference>
<evidence type="ECO:0000256" key="2">
    <source>
        <dbReference type="ARBA" id="ARBA00022553"/>
    </source>
</evidence>
<dbReference type="Gene3D" id="1.20.920.10">
    <property type="entry name" value="Bromodomain-like"/>
    <property type="match status" value="1"/>
</dbReference>
<dbReference type="InterPro" id="IPR036427">
    <property type="entry name" value="Bromodomain-like_sf"/>
</dbReference>
<evidence type="ECO:0000256" key="5">
    <source>
        <dbReference type="ARBA" id="ARBA00022833"/>
    </source>
</evidence>
<feature type="compositionally biased region" description="Acidic residues" evidence="16">
    <location>
        <begin position="1359"/>
        <end position="1369"/>
    </location>
</feature>
<dbReference type="InterPro" id="IPR011011">
    <property type="entry name" value="Znf_FYVE_PHD"/>
</dbReference>
<evidence type="ECO:0000256" key="12">
    <source>
        <dbReference type="PROSITE-ProRule" id="PRU00035"/>
    </source>
</evidence>
<feature type="domain" description="WAC" evidence="20">
    <location>
        <begin position="22"/>
        <end position="130"/>
    </location>
</feature>
<evidence type="ECO:0000256" key="9">
    <source>
        <dbReference type="ARBA" id="ARBA00023163"/>
    </source>
</evidence>
<dbReference type="FunCoup" id="A0A7F5R6T7">
    <property type="interactions" value="1337"/>
</dbReference>
<feature type="region of interest" description="Disordered" evidence="16">
    <location>
        <begin position="902"/>
        <end position="928"/>
    </location>
</feature>
<dbReference type="InterPro" id="IPR028942">
    <property type="entry name" value="WHIM1_dom"/>
</dbReference>
<dbReference type="Pfam" id="PF10537">
    <property type="entry name" value="WAC_Acf1_DNA_bd"/>
    <property type="match status" value="1"/>
</dbReference>
<feature type="coiled-coil region" evidence="15">
    <location>
        <begin position="294"/>
        <end position="334"/>
    </location>
</feature>
<dbReference type="GO" id="GO:0000228">
    <property type="term" value="C:nuclear chromosome"/>
    <property type="evidence" value="ECO:0007669"/>
    <property type="project" value="TreeGrafter"/>
</dbReference>
<dbReference type="GO" id="GO:0006355">
    <property type="term" value="P:regulation of DNA-templated transcription"/>
    <property type="evidence" value="ECO:0007669"/>
    <property type="project" value="TreeGrafter"/>
</dbReference>
<dbReference type="SMART" id="SM00297">
    <property type="entry name" value="BROMO"/>
    <property type="match status" value="1"/>
</dbReference>
<evidence type="ECO:0000256" key="3">
    <source>
        <dbReference type="ARBA" id="ARBA00022723"/>
    </source>
</evidence>
<dbReference type="PROSITE" id="PS51136">
    <property type="entry name" value="WAC"/>
    <property type="match status" value="1"/>
</dbReference>
<keyword evidence="4 13" id="KW-0863">Zinc-finger</keyword>
<evidence type="ECO:0000256" key="1">
    <source>
        <dbReference type="ARBA" id="ARBA00004123"/>
    </source>
</evidence>
<evidence type="ECO:0000256" key="8">
    <source>
        <dbReference type="ARBA" id="ARBA00023117"/>
    </source>
</evidence>
<dbReference type="PROSITE" id="PS01359">
    <property type="entry name" value="ZF_PHD_1"/>
    <property type="match status" value="1"/>
</dbReference>
<dbReference type="SMART" id="SM00571">
    <property type="entry name" value="DDT"/>
    <property type="match status" value="1"/>
</dbReference>
<dbReference type="GO" id="GO:0008270">
    <property type="term" value="F:zinc ion binding"/>
    <property type="evidence" value="ECO:0007669"/>
    <property type="project" value="UniProtKB-KW"/>
</dbReference>
<keyword evidence="8 12" id="KW-0103">Bromodomain</keyword>
<evidence type="ECO:0000259" key="19">
    <source>
        <dbReference type="PROSITE" id="PS50827"/>
    </source>
</evidence>
<dbReference type="SUPFAM" id="SSF47370">
    <property type="entry name" value="Bromodomain"/>
    <property type="match status" value="1"/>
</dbReference>
<dbReference type="Pfam" id="PF02791">
    <property type="entry name" value="DDT"/>
    <property type="match status" value="1"/>
</dbReference>
<keyword evidence="5" id="KW-0862">Zinc</keyword>
<feature type="domain" description="DDT" evidence="19">
    <location>
        <begin position="367"/>
        <end position="432"/>
    </location>
</feature>
<dbReference type="Gene3D" id="3.30.40.10">
    <property type="entry name" value="Zinc/RING finger domain, C3HC4 (zinc finger)"/>
    <property type="match status" value="2"/>
</dbReference>
<dbReference type="PRINTS" id="PR00503">
    <property type="entry name" value="BROMODOMAIN"/>
</dbReference>
<feature type="domain" description="Bromo" evidence="17">
    <location>
        <begin position="1265"/>
        <end position="1335"/>
    </location>
</feature>
<comment type="subcellular location">
    <subcellularLocation>
        <location evidence="1 14">Nucleus</location>
    </subcellularLocation>
</comment>
<keyword evidence="6" id="KW-0805">Transcription regulation</keyword>
<evidence type="ECO:0000259" key="18">
    <source>
        <dbReference type="PROSITE" id="PS50016"/>
    </source>
</evidence>
<feature type="region of interest" description="Disordered" evidence="16">
    <location>
        <begin position="1356"/>
        <end position="1380"/>
    </location>
</feature>
<evidence type="ECO:0000256" key="15">
    <source>
        <dbReference type="SAM" id="Coils"/>
    </source>
</evidence>
<dbReference type="Pfam" id="PF15612">
    <property type="entry name" value="WHIM1"/>
    <property type="match status" value="1"/>
</dbReference>
<dbReference type="GO" id="GO:0003677">
    <property type="term" value="F:DNA binding"/>
    <property type="evidence" value="ECO:0007669"/>
    <property type="project" value="TreeGrafter"/>
</dbReference>
<name>A0A7F5R6T7_AGRPL</name>
<dbReference type="PANTHER" id="PTHR46510">
    <property type="entry name" value="BROMODOMAIN ADJACENT TO ZINC FINGER DOMAIN PROTEIN 1A"/>
    <property type="match status" value="1"/>
</dbReference>
<proteinExistence type="predicted"/>
<evidence type="ECO:0000259" key="17">
    <source>
        <dbReference type="PROSITE" id="PS50014"/>
    </source>
</evidence>
<dbReference type="InterPro" id="IPR001487">
    <property type="entry name" value="Bromodomain"/>
</dbReference>
<evidence type="ECO:0000256" key="4">
    <source>
        <dbReference type="ARBA" id="ARBA00022771"/>
    </source>
</evidence>
<dbReference type="InterPro" id="IPR013083">
    <property type="entry name" value="Znf_RING/FYVE/PHD"/>
</dbReference>
<keyword evidence="7 15" id="KW-0175">Coiled coil</keyword>
<evidence type="ECO:0000256" key="10">
    <source>
        <dbReference type="ARBA" id="ARBA00023242"/>
    </source>
</evidence>
<keyword evidence="10 14" id="KW-0539">Nucleus</keyword>
<organism evidence="21 22">
    <name type="scientific">Agrilus planipennis</name>
    <name type="common">Emerald ash borer</name>
    <name type="synonym">Agrilus marcopoli</name>
    <dbReference type="NCBI Taxonomy" id="224129"/>
    <lineage>
        <taxon>Eukaryota</taxon>
        <taxon>Metazoa</taxon>
        <taxon>Ecdysozoa</taxon>
        <taxon>Arthropoda</taxon>
        <taxon>Hexapoda</taxon>
        <taxon>Insecta</taxon>
        <taxon>Pterygota</taxon>
        <taxon>Neoptera</taxon>
        <taxon>Endopterygota</taxon>
        <taxon>Coleoptera</taxon>
        <taxon>Polyphaga</taxon>
        <taxon>Elateriformia</taxon>
        <taxon>Buprestoidea</taxon>
        <taxon>Buprestidae</taxon>
        <taxon>Agrilinae</taxon>
        <taxon>Agrilus</taxon>
    </lineage>
</organism>
<gene>
    <name evidence="22" type="primary">LOC108741363</name>
</gene>
<dbReference type="Pfam" id="PF00439">
    <property type="entry name" value="Bromodomain"/>
    <property type="match status" value="1"/>
</dbReference>
<dbReference type="SUPFAM" id="SSF57903">
    <property type="entry name" value="FYVE/PHD zinc finger"/>
    <property type="match status" value="2"/>
</dbReference>
<evidence type="ECO:0000313" key="21">
    <source>
        <dbReference type="Proteomes" id="UP000192223"/>
    </source>
</evidence>
<evidence type="ECO:0000256" key="11">
    <source>
        <dbReference type="ARBA" id="ARBA00068253"/>
    </source>
</evidence>
<dbReference type="InterPro" id="IPR001965">
    <property type="entry name" value="Znf_PHD"/>
</dbReference>
<dbReference type="GO" id="GO:0031445">
    <property type="term" value="P:regulation of heterochromatin formation"/>
    <property type="evidence" value="ECO:0007669"/>
    <property type="project" value="TreeGrafter"/>
</dbReference>
<dbReference type="GO" id="GO:0045740">
    <property type="term" value="P:positive regulation of DNA replication"/>
    <property type="evidence" value="ECO:0007669"/>
    <property type="project" value="TreeGrafter"/>
</dbReference>
<dbReference type="KEGG" id="apln:108741363"/>
<keyword evidence="21" id="KW-1185">Reference proteome</keyword>
<feature type="region of interest" description="Disordered" evidence="16">
    <location>
        <begin position="1217"/>
        <end position="1247"/>
    </location>
</feature>
<dbReference type="Pfam" id="PF15613">
    <property type="entry name" value="WSD"/>
    <property type="match status" value="1"/>
</dbReference>
<feature type="coiled-coil region" evidence="15">
    <location>
        <begin position="618"/>
        <end position="645"/>
    </location>
</feature>
<feature type="domain" description="PHD-type" evidence="18">
    <location>
        <begin position="1126"/>
        <end position="1173"/>
    </location>
</feature>
<feature type="compositionally biased region" description="Basic and acidic residues" evidence="16">
    <location>
        <begin position="902"/>
        <end position="911"/>
    </location>
</feature>
<keyword evidence="2" id="KW-0597">Phosphoprotein</keyword>
<evidence type="ECO:0000256" key="13">
    <source>
        <dbReference type="PROSITE-ProRule" id="PRU00146"/>
    </source>
</evidence>
<dbReference type="InterPro" id="IPR047171">
    <property type="entry name" value="BAZ1A"/>
</dbReference>
<dbReference type="InterPro" id="IPR018501">
    <property type="entry name" value="DDT_dom"/>
</dbReference>
<dbReference type="SMART" id="SM00249">
    <property type="entry name" value="PHD"/>
    <property type="match status" value="2"/>
</dbReference>
<dbReference type="InterPro" id="IPR019787">
    <property type="entry name" value="Znf_PHD-finger"/>
</dbReference>
<evidence type="ECO:0000313" key="22">
    <source>
        <dbReference type="RefSeq" id="XP_025831686.1"/>
    </source>
</evidence>
<evidence type="ECO:0000256" key="6">
    <source>
        <dbReference type="ARBA" id="ARBA00023015"/>
    </source>
</evidence>
<evidence type="ECO:0000256" key="7">
    <source>
        <dbReference type="ARBA" id="ARBA00023054"/>
    </source>
</evidence>
<dbReference type="Pfam" id="PF00628">
    <property type="entry name" value="PHD"/>
    <property type="match status" value="2"/>
</dbReference>
<evidence type="ECO:0000259" key="20">
    <source>
        <dbReference type="PROSITE" id="PS51136"/>
    </source>
</evidence>
<dbReference type="InterPro" id="IPR028941">
    <property type="entry name" value="WHIM2_dom"/>
</dbReference>
<dbReference type="OrthoDB" id="332390at2759"/>
<dbReference type="GeneID" id="108741363"/>
<feature type="domain" description="PHD-type" evidence="18">
    <location>
        <begin position="1035"/>
        <end position="1085"/>
    </location>
</feature>
<dbReference type="PANTHER" id="PTHR46510:SF1">
    <property type="entry name" value="BROMODOMAIN ADJACENT TO ZINC FINGER DOMAIN PROTEIN 1A"/>
    <property type="match status" value="1"/>
</dbReference>
<dbReference type="CDD" id="cd15532">
    <property type="entry name" value="PHD2_CHD_II"/>
    <property type="match status" value="1"/>
</dbReference>
<dbReference type="PROSITE" id="PS50016">
    <property type="entry name" value="ZF_PHD_2"/>
    <property type="match status" value="2"/>
</dbReference>
<dbReference type="InParanoid" id="A0A7F5R6T7"/>
<sequence length="1380" mass="159903">MPLLKKKPFEKVSLSDYPNDNELVYYCEITGEIFRDYEQFCDRIILCNSMVWTCSLTGKTGFTYKEALESEENAKKCLKEFSPHLKVPLLYIITKTKRTAFGDMVEDVFTFIKDRYFIGENVEALFSGSKWKESHVLQVIAPTAEEINAYQKNGQNNTSKHLPASLYRYEVEQFDSDNEDVCEIKVVSYDQIKRKKGVYTRDKNKIFIKYHTEQSSNGFWVVKDTTKMQYDLNKVRFDKIFAGPMPNFEASKPYKNPEGTKKVKQETLAKFLTKNNIVQNTGQKNKENKSNNILEVMRQKEEQFKKMKEDLKQKKAEQKQAEKLKKKEENMKMALIVKDWYKLKEDLELQDHKKLPLPTPVITKVPAKYLGDVLNVIEFAHSFSKQLCTKKFFPYGITFELMERALVEKEVAGPLTDLIQMLLTAIFSLQDEEASQYKISAEHMSEVKDKDWQDNLNLTKATTLATVASNWSSKHQGLPLNRLPLYSLTTSEILRLHLLASGARINETGARWRFQQRGGYTSEDDPGLYLRLHHPHILRALAHNSVNQLAIGDKVKIINCLVDQILTYADIRDEIDERLEKSRQAKMDLKAAQTAEKKREHEFLTECLKIKRDGRKDKRDVTGDLDKLEKEAERCKGEYLKKIRKLVKIATEHQILLGYDRSYRRYLKFESLPGIFVEFDEPNAGKCLNDIVQQHPALIDVEPKDMADCLRKMRENEIDKPRLNGLHEEDVQKCQDLLLCSADPSTCLVHSTVVERQRWGFYHTEEQLNALLVSLNRRGIRENELFQVLNLQKDYLLDLISQTPVNHFNKSIVLEETVEPKVSTKLRSQKKSRYEDANLGFPLSMDTAEVLEAALVDNIIEMEEKLFSGNLGSLHVKDRNEWRSHLQNKEFDKLDKVITRKNEVNREKDGSRSGTPEPPKEYCDPGKFLGPTLDIESEDSDEGGEEVMLCPTEKLRTSIQTLAIALAQVAHSVDPKYLKKPLGHADIKNLESKKKEFDLFEHWEKSLLSSTSYSQIFLHYGTLDGCIMWSRSTLLARCRICRRQRDSENMLLCDNCNLGHHLYCLKPKLNSVPQGDWFCEKCSREKEKERKEEEEKREPKKRRILFREALDEEDEEEFVILGHAIIEVCQTCKSGGELLCCDNCPDMYHLECVAPPLRRVPRGQWFCRRCKTKKKRDYDVDYANGRAVQPTATSLRRCAAKARHMIHGFAKTLRRISDSGSETGDSIDSEEDLPSSRRANRRETDSREDLPLHNVALQELLSDVLKKEECWPFMAPVKKNEVPDYYEIITKPMDFGTIKYKLNMGEYKCDAELMADAVLVFENCNVYNDSDSEVAKCGSRLLRFFIKKAKDLGLKLPEEMQEDNEDEEDRPTTAKRKRMK</sequence>
<dbReference type="InterPro" id="IPR013136">
    <property type="entry name" value="WSTF_Acf1_Cbp146"/>
</dbReference>
<evidence type="ECO:0000256" key="14">
    <source>
        <dbReference type="PROSITE-ProRule" id="PRU00475"/>
    </source>
</evidence>
<evidence type="ECO:0000256" key="16">
    <source>
        <dbReference type="SAM" id="MobiDB-lite"/>
    </source>
</evidence>
<reference evidence="22" key="1">
    <citation type="submission" date="2025-08" db="UniProtKB">
        <authorList>
            <consortium name="RefSeq"/>
        </authorList>
    </citation>
    <scope>IDENTIFICATION</scope>
    <source>
        <tissue evidence="22">Entire body</tissue>
    </source>
</reference>
<keyword evidence="3" id="KW-0479">Metal-binding</keyword>
<dbReference type="CTD" id="387569"/>
<keyword evidence="9" id="KW-0804">Transcription</keyword>
<dbReference type="RefSeq" id="XP_025831686.1">
    <property type="nucleotide sequence ID" value="XM_025975901.1"/>
</dbReference>
<accession>A0A7F5R6T7</accession>
<dbReference type="FunFam" id="3.30.40.10:FF:000300">
    <property type="entry name" value="Bromodomain adjacent to zinc finger domain protein 1A"/>
    <property type="match status" value="1"/>
</dbReference>
<dbReference type="GO" id="GO:0008623">
    <property type="term" value="C:CHRAC"/>
    <property type="evidence" value="ECO:0007669"/>
    <property type="project" value="TreeGrafter"/>
</dbReference>
<dbReference type="Proteomes" id="UP000192223">
    <property type="component" value="Unplaced"/>
</dbReference>
<dbReference type="InterPro" id="IPR019786">
    <property type="entry name" value="Zinc_finger_PHD-type_CS"/>
</dbReference>
<dbReference type="PROSITE" id="PS50014">
    <property type="entry name" value="BROMODOMAIN_2"/>
    <property type="match status" value="1"/>
</dbReference>
<protein>
    <recommendedName>
        <fullName evidence="11">Bromodomain adjacent to zinc finger domain protein 1A</fullName>
    </recommendedName>
</protein>